<reference evidence="2 3" key="1">
    <citation type="journal article" date="2022" name="Nat. Genet.">
        <title>Improved pea reference genome and pan-genome highlight genomic features and evolutionary characteristics.</title>
        <authorList>
            <person name="Yang T."/>
            <person name="Liu R."/>
            <person name="Luo Y."/>
            <person name="Hu S."/>
            <person name="Wang D."/>
            <person name="Wang C."/>
            <person name="Pandey M.K."/>
            <person name="Ge S."/>
            <person name="Xu Q."/>
            <person name="Li N."/>
            <person name="Li G."/>
            <person name="Huang Y."/>
            <person name="Saxena R.K."/>
            <person name="Ji Y."/>
            <person name="Li M."/>
            <person name="Yan X."/>
            <person name="He Y."/>
            <person name="Liu Y."/>
            <person name="Wang X."/>
            <person name="Xiang C."/>
            <person name="Varshney R.K."/>
            <person name="Ding H."/>
            <person name="Gao S."/>
            <person name="Zong X."/>
        </authorList>
    </citation>
    <scope>NUCLEOTIDE SEQUENCE [LARGE SCALE GENOMIC DNA]</scope>
    <source>
        <strain evidence="2 3">cv. Zhongwan 6</strain>
    </source>
</reference>
<comment type="caution">
    <text evidence="2">The sequence shown here is derived from an EMBL/GenBank/DDBJ whole genome shotgun (WGS) entry which is preliminary data.</text>
</comment>
<protein>
    <submittedName>
        <fullName evidence="2">Uncharacterized protein</fullName>
    </submittedName>
</protein>
<evidence type="ECO:0000313" key="3">
    <source>
        <dbReference type="Proteomes" id="UP001058974"/>
    </source>
</evidence>
<dbReference type="Proteomes" id="UP001058974">
    <property type="component" value="Chromosome 6"/>
</dbReference>
<name>A0A9D4W641_PEA</name>
<feature type="transmembrane region" description="Helical" evidence="1">
    <location>
        <begin position="29"/>
        <end position="49"/>
    </location>
</feature>
<sequence length="99" mass="11209">MAEVKDTATMDFRESLVGLGVTMKVKRRMWVWFVGVLMNGEVSGLKVYYVPYPSIQPRKGGWSDVMEDVPYQDDETSLVNEIIEIEEITSLCDTAVEGQ</sequence>
<evidence type="ECO:0000313" key="2">
    <source>
        <dbReference type="EMBL" id="KAI5396360.1"/>
    </source>
</evidence>
<evidence type="ECO:0000256" key="1">
    <source>
        <dbReference type="SAM" id="Phobius"/>
    </source>
</evidence>
<keyword evidence="1" id="KW-0472">Membrane</keyword>
<gene>
    <name evidence="2" type="ORF">KIW84_062530</name>
</gene>
<keyword evidence="3" id="KW-1185">Reference proteome</keyword>
<organism evidence="2 3">
    <name type="scientific">Pisum sativum</name>
    <name type="common">Garden pea</name>
    <name type="synonym">Lathyrus oleraceus</name>
    <dbReference type="NCBI Taxonomy" id="3888"/>
    <lineage>
        <taxon>Eukaryota</taxon>
        <taxon>Viridiplantae</taxon>
        <taxon>Streptophyta</taxon>
        <taxon>Embryophyta</taxon>
        <taxon>Tracheophyta</taxon>
        <taxon>Spermatophyta</taxon>
        <taxon>Magnoliopsida</taxon>
        <taxon>eudicotyledons</taxon>
        <taxon>Gunneridae</taxon>
        <taxon>Pentapetalae</taxon>
        <taxon>rosids</taxon>
        <taxon>fabids</taxon>
        <taxon>Fabales</taxon>
        <taxon>Fabaceae</taxon>
        <taxon>Papilionoideae</taxon>
        <taxon>50 kb inversion clade</taxon>
        <taxon>NPAAA clade</taxon>
        <taxon>Hologalegina</taxon>
        <taxon>IRL clade</taxon>
        <taxon>Fabeae</taxon>
        <taxon>Lathyrus</taxon>
    </lineage>
</organism>
<keyword evidence="1" id="KW-1133">Transmembrane helix</keyword>
<dbReference type="AlphaFoldDB" id="A0A9D4W641"/>
<keyword evidence="1" id="KW-0812">Transmembrane</keyword>
<dbReference type="Gramene" id="Psat06G0253000-T1">
    <property type="protein sequence ID" value="KAI5396360.1"/>
    <property type="gene ID" value="KIW84_062530"/>
</dbReference>
<proteinExistence type="predicted"/>
<dbReference type="EMBL" id="JAMSHJ010000006">
    <property type="protein sequence ID" value="KAI5396360.1"/>
    <property type="molecule type" value="Genomic_DNA"/>
</dbReference>
<accession>A0A9D4W641</accession>